<feature type="transmembrane region" description="Helical" evidence="1">
    <location>
        <begin position="20"/>
        <end position="44"/>
    </location>
</feature>
<accession>A0ABY7JX65</accession>
<reference evidence="2" key="1">
    <citation type="submission" date="2022-05" db="EMBL/GenBank/DDBJ databases">
        <title>Jatrophihabitans sp. SB3-54 whole genome sequence.</title>
        <authorList>
            <person name="Suh M.K."/>
            <person name="Eom M.K."/>
            <person name="Kim J.S."/>
            <person name="Kim H.S."/>
            <person name="Do H.E."/>
            <person name="Shin Y.K."/>
            <person name="Lee J.-S."/>
        </authorList>
    </citation>
    <scope>NUCLEOTIDE SEQUENCE</scope>
    <source>
        <strain evidence="2">SB3-54</strain>
    </source>
</reference>
<feature type="transmembrane region" description="Helical" evidence="1">
    <location>
        <begin position="75"/>
        <end position="95"/>
    </location>
</feature>
<gene>
    <name evidence="2" type="ORF">M6B22_18940</name>
</gene>
<protein>
    <recommendedName>
        <fullName evidence="4">Transmembrane protein</fullName>
    </recommendedName>
</protein>
<name>A0ABY7JX65_9ACTN</name>
<evidence type="ECO:0000256" key="1">
    <source>
        <dbReference type="SAM" id="Phobius"/>
    </source>
</evidence>
<keyword evidence="1" id="KW-0472">Membrane</keyword>
<feature type="transmembrane region" description="Helical" evidence="1">
    <location>
        <begin position="107"/>
        <end position="133"/>
    </location>
</feature>
<organism evidence="2 3">
    <name type="scientific">Jatrophihabitans cynanchi</name>
    <dbReference type="NCBI Taxonomy" id="2944128"/>
    <lineage>
        <taxon>Bacteria</taxon>
        <taxon>Bacillati</taxon>
        <taxon>Actinomycetota</taxon>
        <taxon>Actinomycetes</taxon>
        <taxon>Jatrophihabitantales</taxon>
        <taxon>Jatrophihabitantaceae</taxon>
        <taxon>Jatrophihabitans</taxon>
    </lineage>
</organism>
<keyword evidence="1" id="KW-1133">Transmembrane helix</keyword>
<keyword evidence="3" id="KW-1185">Reference proteome</keyword>
<dbReference type="Proteomes" id="UP001164693">
    <property type="component" value="Chromosome"/>
</dbReference>
<sequence length="201" mass="21571">MARAPSRNRYRLALRGPVGWAHIVYSLLLTVVVFCAALECLLIFTPLWELPDTYCQTAVNPPAGDGCSVVTTRRWHWIIVVAILAIALLGLALVVRRKRHEVRRRQAAASAIAAGICLLSVALASIAAAYLLIGKNSEMCGSTLSRVDPQGLYSPDRPKICAASYAASRHAALVYGLLAVVSFAGSAVVGLQCEQTESLKQ</sequence>
<keyword evidence="1" id="KW-0812">Transmembrane</keyword>
<dbReference type="RefSeq" id="WP_269443117.1">
    <property type="nucleotide sequence ID" value="NZ_CP097463.1"/>
</dbReference>
<evidence type="ECO:0000313" key="3">
    <source>
        <dbReference type="Proteomes" id="UP001164693"/>
    </source>
</evidence>
<evidence type="ECO:0008006" key="4">
    <source>
        <dbReference type="Google" id="ProtNLM"/>
    </source>
</evidence>
<dbReference type="EMBL" id="CP097463">
    <property type="protein sequence ID" value="WAX56585.1"/>
    <property type="molecule type" value="Genomic_DNA"/>
</dbReference>
<feature type="transmembrane region" description="Helical" evidence="1">
    <location>
        <begin position="172"/>
        <end position="191"/>
    </location>
</feature>
<evidence type="ECO:0000313" key="2">
    <source>
        <dbReference type="EMBL" id="WAX56585.1"/>
    </source>
</evidence>
<proteinExistence type="predicted"/>